<sequence length="78" mass="8110">MKATQRNNKAAGTRYLSAHEIATLLVLLQAPVDVMAATPDVAALRDAGLAQVVDAGPGNVRFAITEEGNAVLRVLGAR</sequence>
<protein>
    <submittedName>
        <fullName evidence="1">Uncharacterized protein</fullName>
    </submittedName>
</protein>
<dbReference type="OrthoDB" id="9017820at2"/>
<dbReference type="AlphaFoldDB" id="A0A1G7SJX7"/>
<evidence type="ECO:0000313" key="1">
    <source>
        <dbReference type="EMBL" id="SDG22550.1"/>
    </source>
</evidence>
<accession>A0A1G7SJX7</accession>
<proteinExistence type="predicted"/>
<dbReference type="EMBL" id="FNCJ01000002">
    <property type="protein sequence ID" value="SDG22550.1"/>
    <property type="molecule type" value="Genomic_DNA"/>
</dbReference>
<dbReference type="Proteomes" id="UP000199706">
    <property type="component" value="Unassembled WGS sequence"/>
</dbReference>
<evidence type="ECO:0000313" key="2">
    <source>
        <dbReference type="Proteomes" id="UP000199706"/>
    </source>
</evidence>
<organism evidence="1 2">
    <name type="scientific">Paraburkholderia phenazinium</name>
    <dbReference type="NCBI Taxonomy" id="60549"/>
    <lineage>
        <taxon>Bacteria</taxon>
        <taxon>Pseudomonadati</taxon>
        <taxon>Pseudomonadota</taxon>
        <taxon>Betaproteobacteria</taxon>
        <taxon>Burkholderiales</taxon>
        <taxon>Burkholderiaceae</taxon>
        <taxon>Paraburkholderia</taxon>
    </lineage>
</organism>
<name>A0A1G7SJX7_9BURK</name>
<reference evidence="1 2" key="1">
    <citation type="submission" date="2016-10" db="EMBL/GenBank/DDBJ databases">
        <authorList>
            <person name="de Groot N.N."/>
        </authorList>
    </citation>
    <scope>NUCLEOTIDE SEQUENCE [LARGE SCALE GENOMIC DNA]</scope>
    <source>
        <strain evidence="1 2">LMG 2247</strain>
    </source>
</reference>
<gene>
    <name evidence="1" type="ORF">SAMN05216466_102525</name>
</gene>
<dbReference type="RefSeq" id="WP_090682673.1">
    <property type="nucleotide sequence ID" value="NZ_CADERL010000002.1"/>
</dbReference>